<evidence type="ECO:0000259" key="7">
    <source>
        <dbReference type="Pfam" id="PF01094"/>
    </source>
</evidence>
<reference evidence="8" key="1">
    <citation type="submission" date="2023-08" db="EMBL/GenBank/DDBJ databases">
        <authorList>
            <person name="Alioto T."/>
            <person name="Alioto T."/>
            <person name="Gomez Garrido J."/>
        </authorList>
    </citation>
    <scope>NUCLEOTIDE SEQUENCE</scope>
</reference>
<organism evidence="8 9">
    <name type="scientific">Octopus vulgaris</name>
    <name type="common">Common octopus</name>
    <dbReference type="NCBI Taxonomy" id="6645"/>
    <lineage>
        <taxon>Eukaryota</taxon>
        <taxon>Metazoa</taxon>
        <taxon>Spiralia</taxon>
        <taxon>Lophotrochozoa</taxon>
        <taxon>Mollusca</taxon>
        <taxon>Cephalopoda</taxon>
        <taxon>Coleoidea</taxon>
        <taxon>Octopodiformes</taxon>
        <taxon>Octopoda</taxon>
        <taxon>Incirrata</taxon>
        <taxon>Octopodidae</taxon>
        <taxon>Octopus</taxon>
    </lineage>
</organism>
<sequence>MIHERSEEMICGAIMPDGGIQALEVMLYTIDQINKDPDFLPGIRLGVLAKDDCDRDIYGLEQSVDFIRGSIANIGGSAYKCKDGAEKNHDLKIIPGVLAAPSSVTSIQVANLLKIFKISQFPLQNSAFEYFQIDEKMCGRLKQLMFRSNYGDCDSYGVRIADSMCHRELPKEL</sequence>
<keyword evidence="4" id="KW-0472">Membrane</keyword>
<dbReference type="PANTHER" id="PTHR24060">
    <property type="entry name" value="METABOTROPIC GLUTAMATE RECEPTOR"/>
    <property type="match status" value="1"/>
</dbReference>
<accession>A0AA36FBJ9</accession>
<dbReference type="InterPro" id="IPR001828">
    <property type="entry name" value="ANF_lig-bd_rcpt"/>
</dbReference>
<dbReference type="SUPFAM" id="SSF53822">
    <property type="entry name" value="Periplasmic binding protein-like I"/>
    <property type="match status" value="1"/>
</dbReference>
<evidence type="ECO:0000256" key="6">
    <source>
        <dbReference type="ARBA" id="ARBA00023180"/>
    </source>
</evidence>
<dbReference type="InterPro" id="IPR000337">
    <property type="entry name" value="GPCR_3"/>
</dbReference>
<keyword evidence="6" id="KW-0325">Glycoprotein</keyword>
<dbReference type="EMBL" id="OX597825">
    <property type="protein sequence ID" value="CAI9731269.1"/>
    <property type="molecule type" value="Genomic_DNA"/>
</dbReference>
<evidence type="ECO:0000256" key="2">
    <source>
        <dbReference type="ARBA" id="ARBA00022692"/>
    </source>
</evidence>
<gene>
    <name evidence="8" type="ORF">OCTVUL_1B007817</name>
</gene>
<dbReference type="Pfam" id="PF01094">
    <property type="entry name" value="ANF_receptor"/>
    <property type="match status" value="1"/>
</dbReference>
<dbReference type="GO" id="GO:0016020">
    <property type="term" value="C:membrane"/>
    <property type="evidence" value="ECO:0007669"/>
    <property type="project" value="UniProtKB-SubCell"/>
</dbReference>
<evidence type="ECO:0000256" key="1">
    <source>
        <dbReference type="ARBA" id="ARBA00004141"/>
    </source>
</evidence>
<dbReference type="Proteomes" id="UP001162480">
    <property type="component" value="Chromosome 12"/>
</dbReference>
<feature type="domain" description="Receptor ligand binding region" evidence="7">
    <location>
        <begin position="22"/>
        <end position="122"/>
    </location>
</feature>
<dbReference type="InterPro" id="IPR050726">
    <property type="entry name" value="mGluR"/>
</dbReference>
<evidence type="ECO:0000256" key="5">
    <source>
        <dbReference type="ARBA" id="ARBA00023170"/>
    </source>
</evidence>
<dbReference type="Gene3D" id="3.40.50.2300">
    <property type="match status" value="1"/>
</dbReference>
<keyword evidence="3" id="KW-1133">Transmembrane helix</keyword>
<dbReference type="AlphaFoldDB" id="A0AA36FBJ9"/>
<dbReference type="GO" id="GO:0004930">
    <property type="term" value="F:G protein-coupled receptor activity"/>
    <property type="evidence" value="ECO:0007669"/>
    <property type="project" value="InterPro"/>
</dbReference>
<keyword evidence="5" id="KW-0675">Receptor</keyword>
<evidence type="ECO:0000256" key="3">
    <source>
        <dbReference type="ARBA" id="ARBA00022989"/>
    </source>
</evidence>
<name>A0AA36FBJ9_OCTVU</name>
<keyword evidence="2" id="KW-0812">Transmembrane</keyword>
<dbReference type="InterPro" id="IPR028082">
    <property type="entry name" value="Peripla_BP_I"/>
</dbReference>
<evidence type="ECO:0000313" key="9">
    <source>
        <dbReference type="Proteomes" id="UP001162480"/>
    </source>
</evidence>
<evidence type="ECO:0000256" key="4">
    <source>
        <dbReference type="ARBA" id="ARBA00023136"/>
    </source>
</evidence>
<evidence type="ECO:0000313" key="8">
    <source>
        <dbReference type="EMBL" id="CAI9731269.1"/>
    </source>
</evidence>
<comment type="subcellular location">
    <subcellularLocation>
        <location evidence="1">Membrane</location>
        <topology evidence="1">Multi-pass membrane protein</topology>
    </subcellularLocation>
</comment>
<protein>
    <submittedName>
        <fullName evidence="8">Metabotropic glutamate receptor 2-like</fullName>
    </submittedName>
</protein>
<dbReference type="PRINTS" id="PR00248">
    <property type="entry name" value="GPCRMGR"/>
</dbReference>
<keyword evidence="9" id="KW-1185">Reference proteome</keyword>
<proteinExistence type="predicted"/>